<sequence length="72" mass="7713">MFNNQATSSSIEITTASHPFSVRCDLTKDNFDGTSIPAYLMSCTLVGSFGGFGLPSPHISSTRLIPRTKTNS</sequence>
<evidence type="ECO:0000313" key="1">
    <source>
        <dbReference type="EMBL" id="JAD91972.1"/>
    </source>
</evidence>
<reference evidence="1" key="2">
    <citation type="journal article" date="2015" name="Data Brief">
        <title>Shoot transcriptome of the giant reed, Arundo donax.</title>
        <authorList>
            <person name="Barrero R.A."/>
            <person name="Guerrero F.D."/>
            <person name="Moolhuijzen P."/>
            <person name="Goolsby J.A."/>
            <person name="Tidwell J."/>
            <person name="Bellgard S.E."/>
            <person name="Bellgard M.I."/>
        </authorList>
    </citation>
    <scope>NUCLEOTIDE SEQUENCE</scope>
    <source>
        <tissue evidence="1">Shoot tissue taken approximately 20 cm above the soil surface</tissue>
    </source>
</reference>
<reference evidence="1" key="1">
    <citation type="submission" date="2014-09" db="EMBL/GenBank/DDBJ databases">
        <authorList>
            <person name="Magalhaes I.L.F."/>
            <person name="Oliveira U."/>
            <person name="Santos F.R."/>
            <person name="Vidigal T.H.D.A."/>
            <person name="Brescovit A.D."/>
            <person name="Santos A.J."/>
        </authorList>
    </citation>
    <scope>NUCLEOTIDE SEQUENCE</scope>
    <source>
        <tissue evidence="1">Shoot tissue taken approximately 20 cm above the soil surface</tissue>
    </source>
</reference>
<dbReference type="EMBL" id="GBRH01205923">
    <property type="protein sequence ID" value="JAD91972.1"/>
    <property type="molecule type" value="Transcribed_RNA"/>
</dbReference>
<organism evidence="1">
    <name type="scientific">Arundo donax</name>
    <name type="common">Giant reed</name>
    <name type="synonym">Donax arundinaceus</name>
    <dbReference type="NCBI Taxonomy" id="35708"/>
    <lineage>
        <taxon>Eukaryota</taxon>
        <taxon>Viridiplantae</taxon>
        <taxon>Streptophyta</taxon>
        <taxon>Embryophyta</taxon>
        <taxon>Tracheophyta</taxon>
        <taxon>Spermatophyta</taxon>
        <taxon>Magnoliopsida</taxon>
        <taxon>Liliopsida</taxon>
        <taxon>Poales</taxon>
        <taxon>Poaceae</taxon>
        <taxon>PACMAD clade</taxon>
        <taxon>Arundinoideae</taxon>
        <taxon>Arundineae</taxon>
        <taxon>Arundo</taxon>
    </lineage>
</organism>
<accession>A0A0A9E7L7</accession>
<dbReference type="AlphaFoldDB" id="A0A0A9E7L7"/>
<proteinExistence type="predicted"/>
<name>A0A0A9E7L7_ARUDO</name>
<protein>
    <submittedName>
        <fullName evidence="1">Uncharacterized protein</fullName>
    </submittedName>
</protein>